<gene>
    <name evidence="6" type="primary">pyrC</name>
    <name evidence="8" type="ORF">DENIS_1326</name>
</gene>
<evidence type="ECO:0000259" key="7">
    <source>
        <dbReference type="Pfam" id="PF12890"/>
    </source>
</evidence>
<dbReference type="InterPro" id="IPR050138">
    <property type="entry name" value="DHOase/Allantoinase_Hydrolase"/>
</dbReference>
<feature type="binding site" evidence="6">
    <location>
        <position position="310"/>
    </location>
    <ligand>
        <name>substrate</name>
    </ligand>
</feature>
<dbReference type="GO" id="GO:0004038">
    <property type="term" value="F:allantoinase activity"/>
    <property type="evidence" value="ECO:0007669"/>
    <property type="project" value="TreeGrafter"/>
</dbReference>
<comment type="caution">
    <text evidence="8">The sequence shown here is derived from an EMBL/GenBank/DDBJ whole genome shotgun (WGS) entry which is preliminary data.</text>
</comment>
<feature type="binding site" evidence="6">
    <location>
        <position position="63"/>
    </location>
    <ligand>
        <name>Zn(2+)</name>
        <dbReference type="ChEBI" id="CHEBI:29105"/>
        <label>1</label>
    </ligand>
</feature>
<dbReference type="Gene3D" id="3.20.20.140">
    <property type="entry name" value="Metal-dependent hydrolases"/>
    <property type="match status" value="1"/>
</dbReference>
<dbReference type="PANTHER" id="PTHR43668:SF2">
    <property type="entry name" value="ALLANTOINASE"/>
    <property type="match status" value="1"/>
</dbReference>
<feature type="binding site" evidence="6">
    <location>
        <position position="95"/>
    </location>
    <ligand>
        <name>substrate</name>
    </ligand>
</feature>
<feature type="binding site" evidence="6">
    <location>
        <position position="61"/>
    </location>
    <ligand>
        <name>Zn(2+)</name>
        <dbReference type="ChEBI" id="CHEBI:29105"/>
        <label>1</label>
    </ligand>
</feature>
<dbReference type="InterPro" id="IPR004722">
    <property type="entry name" value="DHOase"/>
</dbReference>
<dbReference type="OrthoDB" id="9803027at2"/>
<dbReference type="GO" id="GO:0008270">
    <property type="term" value="F:zinc ion binding"/>
    <property type="evidence" value="ECO:0007669"/>
    <property type="project" value="UniProtKB-UniRule"/>
</dbReference>
<evidence type="ECO:0000256" key="2">
    <source>
        <dbReference type="ARBA" id="ARBA00010286"/>
    </source>
</evidence>
<dbReference type="SUPFAM" id="SSF51338">
    <property type="entry name" value="Composite domain of metallo-dependent hydrolases"/>
    <property type="match status" value="1"/>
</dbReference>
<feature type="domain" description="Dihydroorotase catalytic" evidence="7">
    <location>
        <begin position="50"/>
        <end position="239"/>
    </location>
</feature>
<feature type="binding site" evidence="6">
    <location>
        <position position="153"/>
    </location>
    <ligand>
        <name>Zn(2+)</name>
        <dbReference type="ChEBI" id="CHEBI:29105"/>
        <label>1</label>
    </ligand>
</feature>
<proteinExistence type="inferred from homology"/>
<dbReference type="Gene3D" id="2.30.40.10">
    <property type="entry name" value="Urease, subunit C, domain 1"/>
    <property type="match status" value="1"/>
</dbReference>
<feature type="active site" evidence="6">
    <location>
        <position position="306"/>
    </location>
</feature>
<dbReference type="InterPro" id="IPR032466">
    <property type="entry name" value="Metal_Hydrolase"/>
</dbReference>
<comment type="cofactor">
    <cofactor evidence="6">
        <name>Zn(2+)</name>
        <dbReference type="ChEBI" id="CHEBI:29105"/>
    </cofactor>
    <text evidence="6">Binds 2 Zn(2+) ions per subunit.</text>
</comment>
<dbReference type="HAMAP" id="MF_00220_B">
    <property type="entry name" value="PyrC_classI_B"/>
    <property type="match status" value="1"/>
</dbReference>
<keyword evidence="5 6" id="KW-0665">Pyrimidine biosynthesis</keyword>
<feature type="binding site" evidence="6">
    <location>
        <position position="306"/>
    </location>
    <ligand>
        <name>Zn(2+)</name>
        <dbReference type="ChEBI" id="CHEBI:29105"/>
        <label>1</label>
    </ligand>
</feature>
<reference evidence="9" key="2">
    <citation type="submission" date="2019-01" db="EMBL/GenBank/DDBJ databases">
        <title>Genome sequence of Desulfonema ishimotonii strain Tokyo 01.</title>
        <authorList>
            <person name="Fukui M."/>
        </authorList>
    </citation>
    <scope>NUCLEOTIDE SEQUENCE [LARGE SCALE GENOMIC DNA]</scope>
    <source>
        <strain evidence="9">Tokyo 01</strain>
    </source>
</reference>
<keyword evidence="3 6" id="KW-0479">Metal-binding</keyword>
<comment type="catalytic activity">
    <reaction evidence="6">
        <text>(S)-dihydroorotate + H2O = N-carbamoyl-L-aspartate + H(+)</text>
        <dbReference type="Rhea" id="RHEA:24296"/>
        <dbReference type="ChEBI" id="CHEBI:15377"/>
        <dbReference type="ChEBI" id="CHEBI:15378"/>
        <dbReference type="ChEBI" id="CHEBI:30864"/>
        <dbReference type="ChEBI" id="CHEBI:32814"/>
        <dbReference type="EC" id="3.5.2.3"/>
    </reaction>
</comment>
<comment type="similarity">
    <text evidence="2 6">Belongs to the metallo-dependent hydrolases superfamily. DHOase family. Class I DHOase subfamily.</text>
</comment>
<evidence type="ECO:0000256" key="3">
    <source>
        <dbReference type="ARBA" id="ARBA00022723"/>
    </source>
</evidence>
<dbReference type="Pfam" id="PF12890">
    <property type="entry name" value="DHOase"/>
    <property type="match status" value="1"/>
</dbReference>
<dbReference type="SUPFAM" id="SSF51556">
    <property type="entry name" value="Metallo-dependent hydrolases"/>
    <property type="match status" value="1"/>
</dbReference>
<dbReference type="GO" id="GO:0004151">
    <property type="term" value="F:dihydroorotase activity"/>
    <property type="evidence" value="ECO:0007669"/>
    <property type="project" value="UniProtKB-UniRule"/>
</dbReference>
<dbReference type="AlphaFoldDB" id="A0A401FTU6"/>
<evidence type="ECO:0000313" key="8">
    <source>
        <dbReference type="EMBL" id="GBC60374.1"/>
    </source>
</evidence>
<organism evidence="8 9">
    <name type="scientific">Desulfonema ishimotonii</name>
    <dbReference type="NCBI Taxonomy" id="45657"/>
    <lineage>
        <taxon>Bacteria</taxon>
        <taxon>Pseudomonadati</taxon>
        <taxon>Thermodesulfobacteriota</taxon>
        <taxon>Desulfobacteria</taxon>
        <taxon>Desulfobacterales</taxon>
        <taxon>Desulfococcaceae</taxon>
        <taxon>Desulfonema</taxon>
    </lineage>
</organism>
<dbReference type="GO" id="GO:0044205">
    <property type="term" value="P:'de novo' UMP biosynthetic process"/>
    <property type="evidence" value="ECO:0007669"/>
    <property type="project" value="UniProtKB-UniRule"/>
</dbReference>
<dbReference type="NCBIfam" id="TIGR00857">
    <property type="entry name" value="pyrC_multi"/>
    <property type="match status" value="1"/>
</dbReference>
<comment type="function">
    <text evidence="1 6">Catalyzes the reversible cyclization of carbamoyl aspartate to dihydroorotate.</text>
</comment>
<sequence>MRILIRGGWLLDPGHSEGVADILVEGGRIADIRAGGMADVRADRVIHAAGKIVTPGLIDMHVHFREPGQEHKETIESGCLAAAAGGFTAVCTMPNTQPANDSPQVTASVLEKAGAAGTVSVWPVGAISRALKGERLCDYGELRAAGVIALSDDGMPVMNSLLMRRAMAAAKAAGLPVISHSEDLDLVADGVMNEGETASGMGLPGIPNAAESIAVMREIALCELTGAPLHIAHVSTAESVRAIRAAKGLGIPVTAETAPHYFTLTDAAVLKYGTNAKMNPPLRSEADRQAIRQGLADGTIDVIATDHAPHAVHEKNVRFEKAPNGIIGLETSLPISLRLVEDGVLTMAQLIEKMAVNPARILGLDNRLKTGNAADITIIDPGKAHTIRAEHFRSLSRNTPFDGWNVTGKAVLTLAAGKIVFEDL</sequence>
<dbReference type="PROSITE" id="PS00483">
    <property type="entry name" value="DIHYDROOROTASE_2"/>
    <property type="match status" value="1"/>
</dbReference>
<feature type="binding site" evidence="6">
    <location>
        <position position="180"/>
    </location>
    <ligand>
        <name>Zn(2+)</name>
        <dbReference type="ChEBI" id="CHEBI:29105"/>
        <label>2</label>
    </ligand>
</feature>
<dbReference type="PANTHER" id="PTHR43668">
    <property type="entry name" value="ALLANTOINASE"/>
    <property type="match status" value="1"/>
</dbReference>
<keyword evidence="6" id="KW-0862">Zinc</keyword>
<dbReference type="CDD" id="cd01317">
    <property type="entry name" value="DHOase_IIa"/>
    <property type="match status" value="1"/>
</dbReference>
<dbReference type="RefSeq" id="WP_124327799.1">
    <property type="nucleotide sequence ID" value="NZ_BEXT01000001.1"/>
</dbReference>
<dbReference type="UniPathway" id="UPA00070">
    <property type="reaction ID" value="UER00117"/>
</dbReference>
<name>A0A401FTU6_9BACT</name>
<dbReference type="InterPro" id="IPR024403">
    <property type="entry name" value="DHOase_cat"/>
</dbReference>
<feature type="binding site" evidence="6">
    <location>
        <position position="153"/>
    </location>
    <ligand>
        <name>Zn(2+)</name>
        <dbReference type="ChEBI" id="CHEBI:29105"/>
        <label>2</label>
    </ligand>
</feature>
<dbReference type="InterPro" id="IPR011059">
    <property type="entry name" value="Metal-dep_hydrolase_composite"/>
</dbReference>
<protein>
    <recommendedName>
        <fullName evidence="6">Dihydroorotase</fullName>
        <shortName evidence="6">DHOase</shortName>
        <ecNumber evidence="6">3.5.2.3</ecNumber>
    </recommendedName>
</protein>
<evidence type="ECO:0000256" key="4">
    <source>
        <dbReference type="ARBA" id="ARBA00022801"/>
    </source>
</evidence>
<dbReference type="GO" id="GO:0006145">
    <property type="term" value="P:purine nucleobase catabolic process"/>
    <property type="evidence" value="ECO:0007669"/>
    <property type="project" value="TreeGrafter"/>
</dbReference>
<evidence type="ECO:0000256" key="5">
    <source>
        <dbReference type="ARBA" id="ARBA00022975"/>
    </source>
</evidence>
<feature type="binding site" evidence="6">
    <location>
        <position position="279"/>
    </location>
    <ligand>
        <name>substrate</name>
    </ligand>
</feature>
<keyword evidence="4 6" id="KW-0378">Hydrolase</keyword>
<keyword evidence="9" id="KW-1185">Reference proteome</keyword>
<feature type="binding site" evidence="6">
    <location>
        <begin position="63"/>
        <end position="65"/>
    </location>
    <ligand>
        <name>substrate</name>
    </ligand>
</feature>
<comment type="pathway">
    <text evidence="6">Pyrimidine metabolism; UMP biosynthesis via de novo pathway; (S)-dihydroorotate from bicarbonate: step 3/3.</text>
</comment>
<dbReference type="EC" id="3.5.2.3" evidence="6"/>
<dbReference type="EMBL" id="BEXT01000001">
    <property type="protein sequence ID" value="GBC60374.1"/>
    <property type="molecule type" value="Genomic_DNA"/>
</dbReference>
<evidence type="ECO:0000313" key="9">
    <source>
        <dbReference type="Proteomes" id="UP000288096"/>
    </source>
</evidence>
<dbReference type="GO" id="GO:0005737">
    <property type="term" value="C:cytoplasm"/>
    <property type="evidence" value="ECO:0007669"/>
    <property type="project" value="TreeGrafter"/>
</dbReference>
<evidence type="ECO:0000256" key="6">
    <source>
        <dbReference type="HAMAP-Rule" id="MF_00220"/>
    </source>
</evidence>
<dbReference type="PROSITE" id="PS00482">
    <property type="entry name" value="DIHYDROOROTASE_1"/>
    <property type="match status" value="1"/>
</dbReference>
<comment type="caution">
    <text evidence="6">Lacks conserved residue(s) required for the propagation of feature annotation.</text>
</comment>
<accession>A0A401FTU6</accession>
<dbReference type="InterPro" id="IPR002195">
    <property type="entry name" value="Dihydroorotase_CS"/>
</dbReference>
<feature type="binding site" evidence="6">
    <location>
        <position position="233"/>
    </location>
    <ligand>
        <name>Zn(2+)</name>
        <dbReference type="ChEBI" id="CHEBI:29105"/>
        <label>2</label>
    </ligand>
</feature>
<dbReference type="Proteomes" id="UP000288096">
    <property type="component" value="Unassembled WGS sequence"/>
</dbReference>
<evidence type="ECO:0000256" key="1">
    <source>
        <dbReference type="ARBA" id="ARBA00002368"/>
    </source>
</evidence>
<reference evidence="9" key="1">
    <citation type="submission" date="2017-11" db="EMBL/GenBank/DDBJ databases">
        <authorList>
            <person name="Watanabe M."/>
            <person name="Kojima H."/>
        </authorList>
    </citation>
    <scope>NUCLEOTIDE SEQUENCE [LARGE SCALE GENOMIC DNA]</scope>
    <source>
        <strain evidence="9">Tokyo 01</strain>
    </source>
</reference>